<evidence type="ECO:0000256" key="2">
    <source>
        <dbReference type="ARBA" id="ARBA00022603"/>
    </source>
</evidence>
<dbReference type="Pfam" id="PF02353">
    <property type="entry name" value="CMAS"/>
    <property type="match status" value="1"/>
</dbReference>
<dbReference type="AlphaFoldDB" id="A0A178N1C5"/>
<dbReference type="EMBL" id="LWQU01000027">
    <property type="protein sequence ID" value="OAN64905.1"/>
    <property type="molecule type" value="Genomic_DNA"/>
</dbReference>
<keyword evidence="5" id="KW-0443">Lipid metabolism</keyword>
<dbReference type="PANTHER" id="PTHR43667">
    <property type="entry name" value="CYCLOPROPANE-FATTY-ACYL-PHOSPHOLIPID SYNTHASE"/>
    <property type="match status" value="1"/>
</dbReference>
<accession>A0A178N1C5</accession>
<evidence type="ECO:0008006" key="8">
    <source>
        <dbReference type="Google" id="ProtNLM"/>
    </source>
</evidence>
<evidence type="ECO:0000256" key="5">
    <source>
        <dbReference type="ARBA" id="ARBA00023098"/>
    </source>
</evidence>
<evidence type="ECO:0000256" key="1">
    <source>
        <dbReference type="ARBA" id="ARBA00010815"/>
    </source>
</evidence>
<proteinExistence type="inferred from homology"/>
<dbReference type="GO" id="GO:0032259">
    <property type="term" value="P:methylation"/>
    <property type="evidence" value="ECO:0007669"/>
    <property type="project" value="UniProtKB-KW"/>
</dbReference>
<evidence type="ECO:0000313" key="6">
    <source>
        <dbReference type="EMBL" id="OAN64905.1"/>
    </source>
</evidence>
<dbReference type="GO" id="GO:0008168">
    <property type="term" value="F:methyltransferase activity"/>
    <property type="evidence" value="ECO:0007669"/>
    <property type="project" value="UniProtKB-KW"/>
</dbReference>
<name>A0A178N1C5_9PROT</name>
<sequence>MAAQPLAVADGQGIRHGIAIGGGALRYYRQARLPNTLADDYQAWRWRPGGAVAETRRYVAYYPPETPDGLRPLDLVPESLRGPFARLLSEPRFVQASAFWLRLGPDGQPDQLDLAFPWSPCADTLPGLLDLGELLKLPAGSGWRRLPVRHVAVSLVGDEPEITLYSSAPWQGAWPAGEAELRRGVKAQSLIMNRHAETQLYAAFPPAKQPDGADVGAFYDGSIDLWRRVLGPDLHYHFGIFDDPQAKPDSEAMQVAQRRAVTELYPLLPQGKRIYDVGCGWGGPMSMWVRDLGCPTLGLTVSRDQYRHIGSLGLPVRLGNAEETLPPGFFDCAVLLESLCHMRDKERLLRGLRAFSYRLVMRVHCQDAAPPGVVFGGTMHMISSGDLRQLLERTGWTIRHWQNRRFDTLPNFQGWSNALRSVPPTGNAHIEELRKWAARGERIISDWGHNNPLIEVMAT</sequence>
<comment type="similarity">
    <text evidence="1">Belongs to the CFA/CMAS family.</text>
</comment>
<keyword evidence="3" id="KW-0808">Transferase</keyword>
<dbReference type="STRING" id="1437059.A6A05_18875"/>
<dbReference type="PANTHER" id="PTHR43667:SF1">
    <property type="entry name" value="CYCLOPROPANE-FATTY-ACYL-PHOSPHOLIPID SYNTHASE"/>
    <property type="match status" value="1"/>
</dbReference>
<reference evidence="6 7" key="1">
    <citation type="submission" date="2016-04" db="EMBL/GenBank/DDBJ databases">
        <title>Draft genome sequence of freshwater magnetotactic bacteria Magnetospirillum marisnigri SP-1 and Magnetospirillum moscoviense BB-1.</title>
        <authorList>
            <person name="Koziaeva V."/>
            <person name="Dziuba M.V."/>
            <person name="Ivanov T.M."/>
            <person name="Kuznetsov B."/>
            <person name="Grouzdev D.S."/>
        </authorList>
    </citation>
    <scope>NUCLEOTIDE SEQUENCE [LARGE SCALE GENOMIC DNA]</scope>
    <source>
        <strain evidence="6 7">BB-1</strain>
    </source>
</reference>
<protein>
    <recommendedName>
        <fullName evidence="8">Methyltransferase type 11 domain-containing protein</fullName>
    </recommendedName>
</protein>
<keyword evidence="4" id="KW-0949">S-adenosyl-L-methionine</keyword>
<comment type="caution">
    <text evidence="6">The sequence shown here is derived from an EMBL/GenBank/DDBJ whole genome shotgun (WGS) entry which is preliminary data.</text>
</comment>
<dbReference type="Gene3D" id="3.40.50.150">
    <property type="entry name" value="Vaccinia Virus protein VP39"/>
    <property type="match status" value="1"/>
</dbReference>
<evidence type="ECO:0000313" key="7">
    <source>
        <dbReference type="Proteomes" id="UP000078543"/>
    </source>
</evidence>
<keyword evidence="7" id="KW-1185">Reference proteome</keyword>
<dbReference type="GO" id="GO:0006629">
    <property type="term" value="P:lipid metabolic process"/>
    <property type="evidence" value="ECO:0007669"/>
    <property type="project" value="UniProtKB-KW"/>
</dbReference>
<dbReference type="CDD" id="cd02440">
    <property type="entry name" value="AdoMet_MTases"/>
    <property type="match status" value="1"/>
</dbReference>
<evidence type="ECO:0000256" key="4">
    <source>
        <dbReference type="ARBA" id="ARBA00022691"/>
    </source>
</evidence>
<keyword evidence="2" id="KW-0489">Methyltransferase</keyword>
<gene>
    <name evidence="6" type="ORF">A6A05_18875</name>
</gene>
<evidence type="ECO:0000256" key="3">
    <source>
        <dbReference type="ARBA" id="ARBA00022679"/>
    </source>
</evidence>
<dbReference type="InterPro" id="IPR029063">
    <property type="entry name" value="SAM-dependent_MTases_sf"/>
</dbReference>
<dbReference type="Proteomes" id="UP000078543">
    <property type="component" value="Unassembled WGS sequence"/>
</dbReference>
<dbReference type="SUPFAM" id="SSF53335">
    <property type="entry name" value="S-adenosyl-L-methionine-dependent methyltransferases"/>
    <property type="match status" value="1"/>
</dbReference>
<organism evidence="6 7">
    <name type="scientific">Magnetospirillum moscoviense</name>
    <dbReference type="NCBI Taxonomy" id="1437059"/>
    <lineage>
        <taxon>Bacteria</taxon>
        <taxon>Pseudomonadati</taxon>
        <taxon>Pseudomonadota</taxon>
        <taxon>Alphaproteobacteria</taxon>
        <taxon>Rhodospirillales</taxon>
        <taxon>Rhodospirillaceae</taxon>
        <taxon>Magnetospirillum</taxon>
    </lineage>
</organism>
<dbReference type="InterPro" id="IPR050723">
    <property type="entry name" value="CFA/CMAS"/>
</dbReference>